<reference evidence="1 2" key="1">
    <citation type="submission" date="2019-07" db="EMBL/GenBank/DDBJ databases">
        <title>Whole genome shotgun sequence of Vibrio superstes NBRC 103154.</title>
        <authorList>
            <person name="Hosoyama A."/>
            <person name="Uohara A."/>
            <person name="Ohji S."/>
            <person name="Ichikawa N."/>
        </authorList>
    </citation>
    <scope>NUCLEOTIDE SEQUENCE [LARGE SCALE GENOMIC DNA]</scope>
    <source>
        <strain evidence="1 2">NBRC 103154</strain>
    </source>
</reference>
<keyword evidence="2" id="KW-1185">Reference proteome</keyword>
<gene>
    <name evidence="1" type="ORF">VSU01S_00830</name>
</gene>
<evidence type="ECO:0000313" key="2">
    <source>
        <dbReference type="Proteomes" id="UP000321113"/>
    </source>
</evidence>
<sequence length="58" mass="6860">MWAIYFWSMDDLTGQFMFEILEQTLTKDIGGAETTLDYYKNNHPVSRAIYEIRVVTVH</sequence>
<dbReference type="Proteomes" id="UP000321113">
    <property type="component" value="Unassembled WGS sequence"/>
</dbReference>
<dbReference type="AlphaFoldDB" id="A0A511QKI5"/>
<evidence type="ECO:0000313" key="1">
    <source>
        <dbReference type="EMBL" id="GEM77838.1"/>
    </source>
</evidence>
<evidence type="ECO:0008006" key="3">
    <source>
        <dbReference type="Google" id="ProtNLM"/>
    </source>
</evidence>
<proteinExistence type="predicted"/>
<comment type="caution">
    <text evidence="1">The sequence shown here is derived from an EMBL/GenBank/DDBJ whole genome shotgun (WGS) entry which is preliminary data.</text>
</comment>
<organism evidence="1 2">
    <name type="scientific">Vibrio superstes NBRC 103154</name>
    <dbReference type="NCBI Taxonomy" id="1219062"/>
    <lineage>
        <taxon>Bacteria</taxon>
        <taxon>Pseudomonadati</taxon>
        <taxon>Pseudomonadota</taxon>
        <taxon>Gammaproteobacteria</taxon>
        <taxon>Vibrionales</taxon>
        <taxon>Vibrionaceae</taxon>
        <taxon>Vibrio</taxon>
    </lineage>
</organism>
<dbReference type="EMBL" id="BJXK01000001">
    <property type="protein sequence ID" value="GEM77838.1"/>
    <property type="molecule type" value="Genomic_DNA"/>
</dbReference>
<protein>
    <recommendedName>
        <fullName evidence="3">GyrI-like small molecule binding domain-containing protein</fullName>
    </recommendedName>
</protein>
<accession>A0A511QKI5</accession>
<name>A0A511QKI5_9VIBR</name>